<dbReference type="Proteomes" id="UP000600946">
    <property type="component" value="Unassembled WGS sequence"/>
</dbReference>
<reference evidence="3" key="1">
    <citation type="journal article" date="2019" name="Int. J. Syst. Evol. Microbiol.">
        <title>The Global Catalogue of Microorganisms (GCM) 10K type strain sequencing project: providing services to taxonomists for standard genome sequencing and annotation.</title>
        <authorList>
            <consortium name="The Broad Institute Genomics Platform"/>
            <consortium name="The Broad Institute Genome Sequencing Center for Infectious Disease"/>
            <person name="Wu L."/>
            <person name="Ma J."/>
        </authorList>
    </citation>
    <scope>NUCLEOTIDE SEQUENCE [LARGE SCALE GENOMIC DNA]</scope>
    <source>
        <strain evidence="3">JCM 4594</strain>
    </source>
</reference>
<dbReference type="EMBL" id="BMUU01000008">
    <property type="protein sequence ID" value="GGY49152.1"/>
    <property type="molecule type" value="Genomic_DNA"/>
</dbReference>
<name>A0ABQ3AF93_9ACTN</name>
<evidence type="ECO:0000313" key="3">
    <source>
        <dbReference type="Proteomes" id="UP000600946"/>
    </source>
</evidence>
<feature type="region of interest" description="Disordered" evidence="1">
    <location>
        <begin position="1"/>
        <end position="28"/>
    </location>
</feature>
<sequence>MIELRSAGLRSGRARAGPGGSEWPGDVGAPRAVPYEARAASLLPEGAAGHDALHDFVVRVRLQG</sequence>
<accession>A0ABQ3AF93</accession>
<evidence type="ECO:0000313" key="2">
    <source>
        <dbReference type="EMBL" id="GGY49152.1"/>
    </source>
</evidence>
<gene>
    <name evidence="2" type="ORF">GCM10010326_49440</name>
</gene>
<keyword evidence="3" id="KW-1185">Reference proteome</keyword>
<feature type="compositionally biased region" description="Low complexity" evidence="1">
    <location>
        <begin position="1"/>
        <end position="16"/>
    </location>
</feature>
<organism evidence="2 3">
    <name type="scientific">Streptomyces xanthochromogenes</name>
    <dbReference type="NCBI Taxonomy" id="67384"/>
    <lineage>
        <taxon>Bacteria</taxon>
        <taxon>Bacillati</taxon>
        <taxon>Actinomycetota</taxon>
        <taxon>Actinomycetes</taxon>
        <taxon>Kitasatosporales</taxon>
        <taxon>Streptomycetaceae</taxon>
        <taxon>Streptomyces</taxon>
    </lineage>
</organism>
<proteinExistence type="predicted"/>
<comment type="caution">
    <text evidence="2">The sequence shown here is derived from an EMBL/GenBank/DDBJ whole genome shotgun (WGS) entry which is preliminary data.</text>
</comment>
<protein>
    <submittedName>
        <fullName evidence="2">Uncharacterized protein</fullName>
    </submittedName>
</protein>
<evidence type="ECO:0000256" key="1">
    <source>
        <dbReference type="SAM" id="MobiDB-lite"/>
    </source>
</evidence>